<dbReference type="Gene3D" id="3.30.160.60">
    <property type="entry name" value="Classic Zinc Finger"/>
    <property type="match status" value="1"/>
</dbReference>
<gene>
    <name evidence="2" type="ORF">CC86DRAFT_387145</name>
</gene>
<evidence type="ECO:0000259" key="1">
    <source>
        <dbReference type="Pfam" id="PF26176"/>
    </source>
</evidence>
<dbReference type="Proteomes" id="UP000799424">
    <property type="component" value="Unassembled WGS sequence"/>
</dbReference>
<dbReference type="InterPro" id="IPR059095">
    <property type="entry name" value="Znf_C2H2_17_2nd"/>
</dbReference>
<dbReference type="EMBL" id="MU006240">
    <property type="protein sequence ID" value="KAF2820687.1"/>
    <property type="molecule type" value="Genomic_DNA"/>
</dbReference>
<dbReference type="OrthoDB" id="2687452at2759"/>
<reference evidence="2" key="1">
    <citation type="journal article" date="2020" name="Stud. Mycol.">
        <title>101 Dothideomycetes genomes: a test case for predicting lifestyles and emergence of pathogens.</title>
        <authorList>
            <person name="Haridas S."/>
            <person name="Albert R."/>
            <person name="Binder M."/>
            <person name="Bloem J."/>
            <person name="Labutti K."/>
            <person name="Salamov A."/>
            <person name="Andreopoulos B."/>
            <person name="Baker S."/>
            <person name="Barry K."/>
            <person name="Bills G."/>
            <person name="Bluhm B."/>
            <person name="Cannon C."/>
            <person name="Castanera R."/>
            <person name="Culley D."/>
            <person name="Daum C."/>
            <person name="Ezra D."/>
            <person name="Gonzalez J."/>
            <person name="Henrissat B."/>
            <person name="Kuo A."/>
            <person name="Liang C."/>
            <person name="Lipzen A."/>
            <person name="Lutzoni F."/>
            <person name="Magnuson J."/>
            <person name="Mondo S."/>
            <person name="Nolan M."/>
            <person name="Ohm R."/>
            <person name="Pangilinan J."/>
            <person name="Park H.-J."/>
            <person name="Ramirez L."/>
            <person name="Alfaro M."/>
            <person name="Sun H."/>
            <person name="Tritt A."/>
            <person name="Yoshinaga Y."/>
            <person name="Zwiers L.-H."/>
            <person name="Turgeon B."/>
            <person name="Goodwin S."/>
            <person name="Spatafora J."/>
            <person name="Crous P."/>
            <person name="Grigoriev I."/>
        </authorList>
    </citation>
    <scope>NUCLEOTIDE SEQUENCE</scope>
    <source>
        <strain evidence="2">CBS 113818</strain>
    </source>
</reference>
<organism evidence="2 3">
    <name type="scientific">Ophiobolus disseminans</name>
    <dbReference type="NCBI Taxonomy" id="1469910"/>
    <lineage>
        <taxon>Eukaryota</taxon>
        <taxon>Fungi</taxon>
        <taxon>Dikarya</taxon>
        <taxon>Ascomycota</taxon>
        <taxon>Pezizomycotina</taxon>
        <taxon>Dothideomycetes</taxon>
        <taxon>Pleosporomycetidae</taxon>
        <taxon>Pleosporales</taxon>
        <taxon>Pleosporineae</taxon>
        <taxon>Phaeosphaeriaceae</taxon>
        <taxon>Ophiobolus</taxon>
    </lineage>
</organism>
<feature type="domain" description="C2H2-domain containing protein second zinc finger" evidence="1">
    <location>
        <begin position="146"/>
        <end position="178"/>
    </location>
</feature>
<dbReference type="Pfam" id="PF26176">
    <property type="entry name" value="zf_C2H2_17_2"/>
    <property type="match status" value="1"/>
</dbReference>
<proteinExistence type="predicted"/>
<dbReference type="AlphaFoldDB" id="A0A6A6ZKE1"/>
<name>A0A6A6ZKE1_9PLEO</name>
<sequence length="184" mass="20617">MPSPFLDPNYLNMAPAGVRPPHLRTTTTTPVIFNQSTAYKVSKTPPAHSRRRSQRHGFHAALDHIRTKPPSPRFPQQQIMPGHAQTKQIHMPAHVAIGIILSNGETGQDQYQCHAPDCFNKTFGRIAELKRHHAGKHAAVGRKPQFWCPINECERSKTGQGEAFPRKDKMFDHLSRAHANIVGS</sequence>
<evidence type="ECO:0000313" key="2">
    <source>
        <dbReference type="EMBL" id="KAF2820687.1"/>
    </source>
</evidence>
<evidence type="ECO:0000313" key="3">
    <source>
        <dbReference type="Proteomes" id="UP000799424"/>
    </source>
</evidence>
<protein>
    <recommendedName>
        <fullName evidence="1">C2H2-domain containing protein second zinc finger domain-containing protein</fullName>
    </recommendedName>
</protein>
<keyword evidence="3" id="KW-1185">Reference proteome</keyword>
<accession>A0A6A6ZKE1</accession>